<evidence type="ECO:0000313" key="2">
    <source>
        <dbReference type="EMBL" id="KAK9102744.1"/>
    </source>
</evidence>
<accession>A0AAP0F8V1</accession>
<dbReference type="EMBL" id="JBBNAE010000008">
    <property type="protein sequence ID" value="KAK9102744.1"/>
    <property type="molecule type" value="Genomic_DNA"/>
</dbReference>
<sequence>MEANKGADDDEHEAQGDEEVQLELLAQHDSFEAPPQQPSYAYQALSDMFIFRLQQLEDCLPPPRLMEDGPSRSAHRASSQ</sequence>
<dbReference type="Proteomes" id="UP001417504">
    <property type="component" value="Unassembled WGS sequence"/>
</dbReference>
<gene>
    <name evidence="2" type="ORF">Sjap_019998</name>
</gene>
<comment type="caution">
    <text evidence="2">The sequence shown here is derived from an EMBL/GenBank/DDBJ whole genome shotgun (WGS) entry which is preliminary data.</text>
</comment>
<dbReference type="AlphaFoldDB" id="A0AAP0F8V1"/>
<name>A0AAP0F8V1_9MAGN</name>
<reference evidence="2 3" key="1">
    <citation type="submission" date="2024-01" db="EMBL/GenBank/DDBJ databases">
        <title>Genome assemblies of Stephania.</title>
        <authorList>
            <person name="Yang L."/>
        </authorList>
    </citation>
    <scope>NUCLEOTIDE SEQUENCE [LARGE SCALE GENOMIC DNA]</scope>
    <source>
        <strain evidence="2">QJT</strain>
        <tissue evidence="2">Leaf</tissue>
    </source>
</reference>
<keyword evidence="3" id="KW-1185">Reference proteome</keyword>
<feature type="region of interest" description="Disordered" evidence="1">
    <location>
        <begin position="60"/>
        <end position="80"/>
    </location>
</feature>
<feature type="compositionally biased region" description="Acidic residues" evidence="1">
    <location>
        <begin position="8"/>
        <end position="21"/>
    </location>
</feature>
<feature type="region of interest" description="Disordered" evidence="1">
    <location>
        <begin position="1"/>
        <end position="38"/>
    </location>
</feature>
<protein>
    <submittedName>
        <fullName evidence="2">Uncharacterized protein</fullName>
    </submittedName>
</protein>
<evidence type="ECO:0000313" key="3">
    <source>
        <dbReference type="Proteomes" id="UP001417504"/>
    </source>
</evidence>
<evidence type="ECO:0000256" key="1">
    <source>
        <dbReference type="SAM" id="MobiDB-lite"/>
    </source>
</evidence>
<organism evidence="2 3">
    <name type="scientific">Stephania japonica</name>
    <dbReference type="NCBI Taxonomy" id="461633"/>
    <lineage>
        <taxon>Eukaryota</taxon>
        <taxon>Viridiplantae</taxon>
        <taxon>Streptophyta</taxon>
        <taxon>Embryophyta</taxon>
        <taxon>Tracheophyta</taxon>
        <taxon>Spermatophyta</taxon>
        <taxon>Magnoliopsida</taxon>
        <taxon>Ranunculales</taxon>
        <taxon>Menispermaceae</taxon>
        <taxon>Menispermoideae</taxon>
        <taxon>Cissampelideae</taxon>
        <taxon>Stephania</taxon>
    </lineage>
</organism>
<proteinExistence type="predicted"/>